<gene>
    <name evidence="6" type="ORF">SAMN06265379_103372</name>
</gene>
<dbReference type="SUPFAM" id="SSF46548">
    <property type="entry name" value="alpha-helical ferredoxin"/>
    <property type="match status" value="1"/>
</dbReference>
<dbReference type="InterPro" id="IPR023753">
    <property type="entry name" value="FAD/NAD-binding_dom"/>
</dbReference>
<dbReference type="EMBL" id="FXTB01000003">
    <property type="protein sequence ID" value="SMO61354.1"/>
    <property type="molecule type" value="Genomic_DNA"/>
</dbReference>
<evidence type="ECO:0000256" key="1">
    <source>
        <dbReference type="ARBA" id="ARBA00022605"/>
    </source>
</evidence>
<dbReference type="InterPro" id="IPR006005">
    <property type="entry name" value="Glut_synth_ssu1"/>
</dbReference>
<dbReference type="PANTHER" id="PTHR43100:SF1">
    <property type="entry name" value="GLUTAMATE SYNTHASE [NADPH] SMALL CHAIN"/>
    <property type="match status" value="1"/>
</dbReference>
<dbReference type="InterPro" id="IPR051394">
    <property type="entry name" value="Glutamate_Synthase"/>
</dbReference>
<dbReference type="Pfam" id="PF07992">
    <property type="entry name" value="Pyr_redox_2"/>
    <property type="match status" value="1"/>
</dbReference>
<protein>
    <submittedName>
        <fullName evidence="6">Glutamate synthase (NADPH/NADH) small chain</fullName>
    </submittedName>
</protein>
<dbReference type="Pfam" id="PF14691">
    <property type="entry name" value="Fer4_20"/>
    <property type="match status" value="1"/>
</dbReference>
<evidence type="ECO:0000256" key="4">
    <source>
        <dbReference type="ARBA" id="ARBA00029440"/>
    </source>
</evidence>
<dbReference type="RefSeq" id="WP_142533058.1">
    <property type="nucleotide sequence ID" value="NZ_FXTB01000003.1"/>
</dbReference>
<keyword evidence="7" id="KW-1185">Reference proteome</keyword>
<dbReference type="GO" id="GO:0016639">
    <property type="term" value="F:oxidoreductase activity, acting on the CH-NH2 group of donors, NAD or NADP as acceptor"/>
    <property type="evidence" value="ECO:0007669"/>
    <property type="project" value="InterPro"/>
</dbReference>
<evidence type="ECO:0000256" key="3">
    <source>
        <dbReference type="ARBA" id="ARBA00023164"/>
    </source>
</evidence>
<sequence>MGNPKGFIEVERKVSGYRPVNERIDDYGEVEQTLNETDRKLQASRCMDCGIPFCHWACPVGSKIPEWQDAVYKGEWKLASEILHSTNSFPEFTGRICPAPCEKSCVLAIHDESVTIRENEYSVVEKAFASGYIKARVPETRTGKKVAIIGSGPAGLSAADMLNQMGHSVSVFEKDEAVGGLLRFGIPDFKLNKKVIDRRVEIFKQEGIQFKTNQHVGFDVDGKGLLKEFDAVVLAIGAMQPRDLPVEGRELNGVYFAMDFLTQQNRVNRGVKIASKNRIDAKGKHVLVIGGGDTGSDCVGTSIRQKAKSVTQIEILPKPPKNRALGNPWPYWPTTLKTSSSHEEGCERKWSLSTKRFIGEKGVLKKVELVEVEWTKDDKGAWKMTELEGTEKMMEVDLVLLSMGFVHAVHEGLVQELGIETDQRGNLKINNNYQTSSEEVFAAGDAHHGASLVVTAIQKGREAAEKVNKYLLETA</sequence>
<dbReference type="InterPro" id="IPR017896">
    <property type="entry name" value="4Fe4S_Fe-S-bd"/>
</dbReference>
<evidence type="ECO:0000256" key="2">
    <source>
        <dbReference type="ARBA" id="ARBA00023002"/>
    </source>
</evidence>
<dbReference type="GO" id="GO:0006537">
    <property type="term" value="P:glutamate biosynthetic process"/>
    <property type="evidence" value="ECO:0007669"/>
    <property type="project" value="UniProtKB-KW"/>
</dbReference>
<comment type="pathway">
    <text evidence="4">Amino-acid biosynthesis.</text>
</comment>
<feature type="domain" description="4Fe-4S ferredoxin-type" evidence="5">
    <location>
        <begin position="37"/>
        <end position="68"/>
    </location>
</feature>
<dbReference type="InterPro" id="IPR009051">
    <property type="entry name" value="Helical_ferredxn"/>
</dbReference>
<keyword evidence="3" id="KW-0314">Glutamate biosynthesis</keyword>
<dbReference type="GO" id="GO:0051536">
    <property type="term" value="F:iron-sulfur cluster binding"/>
    <property type="evidence" value="ECO:0007669"/>
    <property type="project" value="InterPro"/>
</dbReference>
<evidence type="ECO:0000313" key="7">
    <source>
        <dbReference type="Proteomes" id="UP000319040"/>
    </source>
</evidence>
<dbReference type="PRINTS" id="PR00419">
    <property type="entry name" value="ADXRDTASE"/>
</dbReference>
<evidence type="ECO:0000313" key="6">
    <source>
        <dbReference type="EMBL" id="SMO61354.1"/>
    </source>
</evidence>
<dbReference type="Gene3D" id="1.10.1060.10">
    <property type="entry name" value="Alpha-helical ferredoxin"/>
    <property type="match status" value="1"/>
</dbReference>
<dbReference type="OrthoDB" id="9803192at2"/>
<dbReference type="SUPFAM" id="SSF51971">
    <property type="entry name" value="Nucleotide-binding domain"/>
    <property type="match status" value="2"/>
</dbReference>
<accession>A0A521CPG7</accession>
<organism evidence="6 7">
    <name type="scientific">Saccharicrinis carchari</name>
    <dbReference type="NCBI Taxonomy" id="1168039"/>
    <lineage>
        <taxon>Bacteria</taxon>
        <taxon>Pseudomonadati</taxon>
        <taxon>Bacteroidota</taxon>
        <taxon>Bacteroidia</taxon>
        <taxon>Marinilabiliales</taxon>
        <taxon>Marinilabiliaceae</taxon>
        <taxon>Saccharicrinis</taxon>
    </lineage>
</organism>
<name>A0A521CPG7_SACCC</name>
<dbReference type="InterPro" id="IPR036188">
    <property type="entry name" value="FAD/NAD-bd_sf"/>
</dbReference>
<keyword evidence="2" id="KW-0560">Oxidoreductase</keyword>
<reference evidence="6 7" key="1">
    <citation type="submission" date="2017-05" db="EMBL/GenBank/DDBJ databases">
        <authorList>
            <person name="Varghese N."/>
            <person name="Submissions S."/>
        </authorList>
    </citation>
    <scope>NUCLEOTIDE SEQUENCE [LARGE SCALE GENOMIC DNA]</scope>
    <source>
        <strain evidence="6 7">DSM 27040</strain>
    </source>
</reference>
<keyword evidence="1" id="KW-0028">Amino-acid biosynthesis</keyword>
<dbReference type="Gene3D" id="3.50.50.60">
    <property type="entry name" value="FAD/NAD(P)-binding domain"/>
    <property type="match status" value="2"/>
</dbReference>
<dbReference type="Proteomes" id="UP000319040">
    <property type="component" value="Unassembled WGS sequence"/>
</dbReference>
<dbReference type="AlphaFoldDB" id="A0A521CPG7"/>
<dbReference type="InterPro" id="IPR028261">
    <property type="entry name" value="DPD_II"/>
</dbReference>
<dbReference type="NCBIfam" id="TIGR01317">
    <property type="entry name" value="GOGAT_sm_gam"/>
    <property type="match status" value="1"/>
</dbReference>
<evidence type="ECO:0000259" key="5">
    <source>
        <dbReference type="PROSITE" id="PS51379"/>
    </source>
</evidence>
<dbReference type="PANTHER" id="PTHR43100">
    <property type="entry name" value="GLUTAMATE SYNTHASE [NADPH] SMALL CHAIN"/>
    <property type="match status" value="1"/>
</dbReference>
<dbReference type="PROSITE" id="PS51379">
    <property type="entry name" value="4FE4S_FER_2"/>
    <property type="match status" value="1"/>
</dbReference>
<proteinExistence type="predicted"/>